<accession>A0ABV3RZA8</accession>
<evidence type="ECO:0000313" key="3">
    <source>
        <dbReference type="Proteomes" id="UP001556636"/>
    </source>
</evidence>
<keyword evidence="3" id="KW-1185">Reference proteome</keyword>
<dbReference type="Proteomes" id="UP001556636">
    <property type="component" value="Unassembled WGS sequence"/>
</dbReference>
<feature type="region of interest" description="Disordered" evidence="1">
    <location>
        <begin position="241"/>
        <end position="263"/>
    </location>
</feature>
<comment type="caution">
    <text evidence="2">The sequence shown here is derived from an EMBL/GenBank/DDBJ whole genome shotgun (WGS) entry which is preliminary data.</text>
</comment>
<organism evidence="2 3">
    <name type="scientific">Spiribacter roseus</name>
    <dbReference type="NCBI Taxonomy" id="1855875"/>
    <lineage>
        <taxon>Bacteria</taxon>
        <taxon>Pseudomonadati</taxon>
        <taxon>Pseudomonadota</taxon>
        <taxon>Gammaproteobacteria</taxon>
        <taxon>Chromatiales</taxon>
        <taxon>Ectothiorhodospiraceae</taxon>
        <taxon>Spiribacter</taxon>
    </lineage>
</organism>
<name>A0ABV3RZA8_9GAMM</name>
<dbReference type="EMBL" id="JBAKFG010000003">
    <property type="protein sequence ID" value="MEX0373540.1"/>
    <property type="molecule type" value="Genomic_DNA"/>
</dbReference>
<protein>
    <submittedName>
        <fullName evidence="2">SapC family protein</fullName>
    </submittedName>
</protein>
<dbReference type="RefSeq" id="WP_367951757.1">
    <property type="nucleotide sequence ID" value="NZ_JBAKFG010000003.1"/>
</dbReference>
<dbReference type="InterPro" id="IPR010836">
    <property type="entry name" value="SapC"/>
</dbReference>
<evidence type="ECO:0000256" key="1">
    <source>
        <dbReference type="SAM" id="MobiDB-lite"/>
    </source>
</evidence>
<dbReference type="Pfam" id="PF07277">
    <property type="entry name" value="SapC"/>
    <property type="match status" value="1"/>
</dbReference>
<evidence type="ECO:0000313" key="2">
    <source>
        <dbReference type="EMBL" id="MEX0373540.1"/>
    </source>
</evidence>
<sequence length="274" mass="29975">MSGPTLTPLGVDADAYEPVLAKQHESASWQRFSGYRFATGRGAVPIAASEVESCAVEFPLIIEREGGSYRLLSLFAIDRMTNLFVTREGRWRGAYIPAALRAYPFSAISRNGSSTLAIEQAAVDRAGEYGDEAFFVDGRLTELLTQVAEFIARLDQGVRELSEHLSDLAHLAVLEPLDRPDIAALSENPTLMVSDSALRALPATDLRNLAQSGALNVAYAQSLSMHNLQYLRRLDRSAARPAAATNRRAESASSTNPPDDEFLLAVRQDYERNT</sequence>
<reference evidence="2 3" key="1">
    <citation type="submission" date="2024-02" db="EMBL/GenBank/DDBJ databases">
        <title>New especies of Spiribacter isolated from saline water.</title>
        <authorList>
            <person name="Leon M.J."/>
            <person name="De La Haba R."/>
            <person name="Sanchez-Porro C."/>
            <person name="Ventosa A."/>
        </authorList>
    </citation>
    <scope>NUCLEOTIDE SEQUENCE [LARGE SCALE GENOMIC DNA]</scope>
    <source>
        <strain evidence="3">ag22IC6-196</strain>
    </source>
</reference>
<proteinExistence type="predicted"/>
<gene>
    <name evidence="2" type="ORF">V6X51_08875</name>
</gene>